<comment type="caution">
    <text evidence="1">The sequence shown here is derived from an EMBL/GenBank/DDBJ whole genome shotgun (WGS) entry which is preliminary data.</text>
</comment>
<evidence type="ECO:0008006" key="3">
    <source>
        <dbReference type="Google" id="ProtNLM"/>
    </source>
</evidence>
<dbReference type="InterPro" id="IPR002838">
    <property type="entry name" value="AIM24"/>
</dbReference>
<dbReference type="InterPro" id="IPR036983">
    <property type="entry name" value="AIM24_sf"/>
</dbReference>
<reference evidence="1 2" key="1">
    <citation type="submission" date="2015-11" db="EMBL/GenBank/DDBJ databases">
        <title>Genome sequence of Pyrodictium occultum PL-19, a marine hyperthermophilic archaeon isolated from Volcano, Italy.</title>
        <authorList>
            <person name="Utturkar S."/>
            <person name="Huber H."/>
            <person name="Leptihn S."/>
            <person name="Brown S."/>
            <person name="Stetter K.O."/>
            <person name="Podar M."/>
        </authorList>
    </citation>
    <scope>NUCLEOTIDE SEQUENCE [LARGE SCALE GENOMIC DNA]</scope>
    <source>
        <strain evidence="1 2">PL-19</strain>
    </source>
</reference>
<dbReference type="PANTHER" id="PTHR43657">
    <property type="entry name" value="TRYPTOPHAN RNA-BINDING ATTENUATOR PROTEIN-LIKE PROTEIN"/>
    <property type="match status" value="1"/>
</dbReference>
<dbReference type="NCBIfam" id="TIGR00266">
    <property type="entry name" value="TIGR00266 family protein"/>
    <property type="match status" value="1"/>
</dbReference>
<protein>
    <recommendedName>
        <fullName evidence="3">TIGR00266 family protein</fullName>
    </recommendedName>
</protein>
<dbReference type="SUPFAM" id="SSF51219">
    <property type="entry name" value="TRAP-like"/>
    <property type="match status" value="1"/>
</dbReference>
<gene>
    <name evidence="1" type="ORF">CF15_00950</name>
</gene>
<dbReference type="Pfam" id="PF01987">
    <property type="entry name" value="AIM24"/>
    <property type="match status" value="1"/>
</dbReference>
<proteinExistence type="predicted"/>
<name>A0A0V8RTR1_PYROC</name>
<keyword evidence="2" id="KW-1185">Reference proteome</keyword>
<dbReference type="Proteomes" id="UP000053352">
    <property type="component" value="Unassembled WGS sequence"/>
</dbReference>
<evidence type="ECO:0000313" key="2">
    <source>
        <dbReference type="Proteomes" id="UP000053352"/>
    </source>
</evidence>
<dbReference type="AlphaFoldDB" id="A0A0V8RTR1"/>
<dbReference type="InterPro" id="IPR016031">
    <property type="entry name" value="Trp_RNA-bd_attenuator-like_dom"/>
</dbReference>
<dbReference type="OrthoDB" id="7592at2157"/>
<sequence length="222" mass="24578">MEWSKEYSPAYTVLKVRLDPGEELWSQPGAMMLIRGSVEVGTESGGLGSALLRRLVGGESFFLNRFRAESPAEIWLVPNLPGDIEALELRGDEWVVQDTSYLAHHGDLKVSARFRGIRGLVAEGELFWLSVRGTGTLWVNSYGAIDRVEVPAGERITVDNYHFVAMPADTEYRVRKLGGMKTLFFGGEGLVIEVEGPAVLYLQTRTLPQLVAEIARRLPGSK</sequence>
<evidence type="ECO:0000313" key="1">
    <source>
        <dbReference type="EMBL" id="KSW11454.1"/>
    </source>
</evidence>
<dbReference type="RefSeq" id="WP_058370126.1">
    <property type="nucleotide sequence ID" value="NZ_LNTB01000001.1"/>
</dbReference>
<dbReference type="Gene3D" id="3.60.160.10">
    <property type="entry name" value="Mitochondrial biogenesis AIM24"/>
    <property type="match status" value="1"/>
</dbReference>
<dbReference type="PANTHER" id="PTHR43657:SF1">
    <property type="entry name" value="ALTERED INHERITANCE OF MITOCHONDRIA PROTEIN 24, MITOCHONDRIAL"/>
    <property type="match status" value="1"/>
</dbReference>
<accession>A0A0V8RTR1</accession>
<dbReference type="STRING" id="2309.CF15_00950"/>
<dbReference type="EMBL" id="LNTB01000001">
    <property type="protein sequence ID" value="KSW11454.1"/>
    <property type="molecule type" value="Genomic_DNA"/>
</dbReference>
<organism evidence="1 2">
    <name type="scientific">Pyrodictium occultum</name>
    <dbReference type="NCBI Taxonomy" id="2309"/>
    <lineage>
        <taxon>Archaea</taxon>
        <taxon>Thermoproteota</taxon>
        <taxon>Thermoprotei</taxon>
        <taxon>Desulfurococcales</taxon>
        <taxon>Pyrodictiaceae</taxon>
        <taxon>Pyrodictium</taxon>
    </lineage>
</organism>